<evidence type="ECO:0000313" key="3">
    <source>
        <dbReference type="EMBL" id="TFY60611.1"/>
    </source>
</evidence>
<dbReference type="PANTHER" id="PTHR47942">
    <property type="entry name" value="TETRATRICOPEPTIDE REPEAT (TPR)-LIKE SUPERFAMILY PROTEIN-RELATED"/>
    <property type="match status" value="1"/>
</dbReference>
<name>A0A4Y9YGN9_9APHY</name>
<feature type="compositionally biased region" description="Basic and acidic residues" evidence="2">
    <location>
        <begin position="583"/>
        <end position="598"/>
    </location>
</feature>
<feature type="region of interest" description="Disordered" evidence="2">
    <location>
        <begin position="559"/>
        <end position="605"/>
    </location>
</feature>
<protein>
    <submittedName>
        <fullName evidence="3">Uncharacterized protein</fullName>
    </submittedName>
</protein>
<accession>A0A4Y9YGN9</accession>
<proteinExistence type="predicted"/>
<dbReference type="InterPro" id="IPR051222">
    <property type="entry name" value="PPR/CCM1_RNA-binding"/>
</dbReference>
<feature type="region of interest" description="Disordered" evidence="2">
    <location>
        <begin position="985"/>
        <end position="1008"/>
    </location>
</feature>
<dbReference type="PANTHER" id="PTHR47942:SF63">
    <property type="entry name" value="PENTATRICOPEPTIDE REPEAT-CONTAINING PROTEIN"/>
    <property type="match status" value="1"/>
</dbReference>
<organism evidence="3 4">
    <name type="scientific">Rhodofomes roseus</name>
    <dbReference type="NCBI Taxonomy" id="34475"/>
    <lineage>
        <taxon>Eukaryota</taxon>
        <taxon>Fungi</taxon>
        <taxon>Dikarya</taxon>
        <taxon>Basidiomycota</taxon>
        <taxon>Agaricomycotina</taxon>
        <taxon>Agaricomycetes</taxon>
        <taxon>Polyporales</taxon>
        <taxon>Rhodofomes</taxon>
    </lineage>
</organism>
<gene>
    <name evidence="3" type="ORF">EVJ58_g5033</name>
</gene>
<comment type="caution">
    <text evidence="3">The sequence shown here is derived from an EMBL/GenBank/DDBJ whole genome shotgun (WGS) entry which is preliminary data.</text>
</comment>
<dbReference type="AlphaFoldDB" id="A0A4Y9YGN9"/>
<feature type="region of interest" description="Disordered" evidence="2">
    <location>
        <begin position="945"/>
        <end position="964"/>
    </location>
</feature>
<feature type="compositionally biased region" description="Basic residues" evidence="2">
    <location>
        <begin position="991"/>
        <end position="1008"/>
    </location>
</feature>
<evidence type="ECO:0000256" key="1">
    <source>
        <dbReference type="ARBA" id="ARBA00022737"/>
    </source>
</evidence>
<keyword evidence="1" id="KW-0677">Repeat</keyword>
<dbReference type="Proteomes" id="UP000298390">
    <property type="component" value="Unassembled WGS sequence"/>
</dbReference>
<evidence type="ECO:0000256" key="2">
    <source>
        <dbReference type="SAM" id="MobiDB-lite"/>
    </source>
</evidence>
<reference evidence="3 4" key="1">
    <citation type="submission" date="2019-01" db="EMBL/GenBank/DDBJ databases">
        <title>Genome sequencing of the rare red list fungi Fomitopsis rosea.</title>
        <authorList>
            <person name="Buettner E."/>
            <person name="Kellner H."/>
        </authorList>
    </citation>
    <scope>NUCLEOTIDE SEQUENCE [LARGE SCALE GENOMIC DNA]</scope>
    <source>
        <strain evidence="3 4">DSM 105464</strain>
    </source>
</reference>
<sequence>MLCNGSTSSASAFLHTVARRGSALRTRYNGPCPAGRSVFCRQHPGSKVASFFNSSYTRGAAALVFRQAPDAHPTTVDSQPPDTTESNHFLLSLTAGQISRASAQAVRLSVRNCKYGDALYLINSLLESHNPESLASSRSALIDSKSHSPASPAAPIDFGRPISPRVPAHAFLHALVRAGLAKRAASYAAVFQDCGIQLRPATVTLLIHSLTSTPSKPLGGLLAGMGLHGRRKKVPAGENVLKIRSSMVSDTCTRAAVKLMLHARMQGQRRTEYTYNQIIKNLLLHGEIIMGSLFVVLFFKCMELQKARADMASDASADANAAPLCADGCSPFVPIRRDYSFHLSRTAVDTMNSVLREMDKAMESLSSAEADDDRDRLASILQALANLAMLLDTGQLPTDRISTLVRTLYSCPKTNQYVWILDGSRKPVRVKAYRYFHNVLMRLIHSLTKPDPMDRPPPHLDIGSYNTLLFYALRHRVSPALASGILDHMYSKREPPLKSNIVTYNTLLRAGTLLRRKDISDFALRALRGSYGRSVPTLQACAPPNIAGAEGADVLQHSTRPGVLRPDPEEPLAAPAPILGSQRRAEDPPAAKSSRDNESSSVPQSYTLQSRVLRRLSEEDWDVPEAFSGAQCVTVDAHTFVSFISYITATGKPGVIVNVLFRMLPELAIVDHPTWGHTDDSRQRARLSLGLRKRYLRQAVRHGPRVFSALLNALAKAKATGAAERVWLLAKQAEKASWLPNFVPDVKPWCLPVHAYTSMMRCYAQEARRAITLNRREQAVLDKALQADENAWVPLFRGGLPGWAAFVATMQKLQLSKYSKRRRRLRSVSALLHRCMVSAGLSLYRALLAMAKTQSPRLAWKGRFPAPDERFFNEALDLFGRQLSMASRERHTTPRCWRKCLNLAWRDWQRQGVKGQGWTAALQEVMQGIVDAGLPVPPGFRASSVGHWDQVADSTGRTRPDRRRRYAFPAPPARFRSHALVTVKTRGLPLPRHHHRTKSRSRSKATNK</sequence>
<evidence type="ECO:0000313" key="4">
    <source>
        <dbReference type="Proteomes" id="UP000298390"/>
    </source>
</evidence>
<dbReference type="STRING" id="34475.A0A4Y9YGN9"/>
<dbReference type="EMBL" id="SEKV01000245">
    <property type="protein sequence ID" value="TFY60611.1"/>
    <property type="molecule type" value="Genomic_DNA"/>
</dbReference>